<evidence type="ECO:0000313" key="1">
    <source>
        <dbReference type="EMBL" id="RIA78578.1"/>
    </source>
</evidence>
<reference evidence="1 2" key="1">
    <citation type="submission" date="2018-08" db="EMBL/GenBank/DDBJ databases">
        <title>Genomic Encyclopedia of Archaeal and Bacterial Type Strains, Phase II (KMG-II): from individual species to whole genera.</title>
        <authorList>
            <person name="Goeker M."/>
        </authorList>
    </citation>
    <scope>NUCLEOTIDE SEQUENCE [LARGE SCALE GENOMIC DNA]</scope>
    <source>
        <strain evidence="1 2">ATCC 27112</strain>
    </source>
</reference>
<name>A0A397RY02_9MOLU</name>
<dbReference type="InParanoid" id="A0A397RY02"/>
<gene>
    <name evidence="1" type="ORF">EI71_00139</name>
</gene>
<protein>
    <submittedName>
        <fullName evidence="1">Uncharacterized protein</fullName>
    </submittedName>
</protein>
<evidence type="ECO:0000313" key="2">
    <source>
        <dbReference type="Proteomes" id="UP000266506"/>
    </source>
</evidence>
<organism evidence="1 2">
    <name type="scientific">Anaeroplasma bactoclasticum</name>
    <dbReference type="NCBI Taxonomy" id="2088"/>
    <lineage>
        <taxon>Bacteria</taxon>
        <taxon>Bacillati</taxon>
        <taxon>Mycoplasmatota</taxon>
        <taxon>Mollicutes</taxon>
        <taxon>Anaeroplasmatales</taxon>
        <taxon>Anaeroplasmataceae</taxon>
        <taxon>Anaeroplasma</taxon>
    </lineage>
</organism>
<sequence>MQNIPGATFNAYFYNLISKLFMMGQIPDNIMDNDDTAKVFIERTIDAIGFVSKMPTPEGYKNLFIKSYKDEKGSFLYIELPDASKDSDSKVLLLMNVLGTKKFYTVEKFGDKFYTCEYTNSSKSTSSFMISEYNDAMELYFSLTGTVSEFIS</sequence>
<dbReference type="EMBL" id="QXEV01000001">
    <property type="protein sequence ID" value="RIA78578.1"/>
    <property type="molecule type" value="Genomic_DNA"/>
</dbReference>
<proteinExistence type="predicted"/>
<comment type="caution">
    <text evidence="1">The sequence shown here is derived from an EMBL/GenBank/DDBJ whole genome shotgun (WGS) entry which is preliminary data.</text>
</comment>
<dbReference type="RefSeq" id="WP_119015320.1">
    <property type="nucleotide sequence ID" value="NZ_QXEV01000001.1"/>
</dbReference>
<dbReference type="Proteomes" id="UP000266506">
    <property type="component" value="Unassembled WGS sequence"/>
</dbReference>
<accession>A0A397RY02</accession>
<dbReference type="AlphaFoldDB" id="A0A397RY02"/>
<keyword evidence="2" id="KW-1185">Reference proteome</keyword>